<dbReference type="Pfam" id="PF00063">
    <property type="entry name" value="Myosin_head"/>
    <property type="match status" value="1"/>
</dbReference>
<keyword evidence="3" id="KW-0067">ATP-binding</keyword>
<dbReference type="InterPro" id="IPR036961">
    <property type="entry name" value="Kinesin_motor_dom_sf"/>
</dbReference>
<evidence type="ECO:0000256" key="1">
    <source>
        <dbReference type="ARBA" id="ARBA00008314"/>
    </source>
</evidence>
<dbReference type="PANTHER" id="PTHR13140:SF857">
    <property type="entry name" value="MYOSIN-11"/>
    <property type="match status" value="1"/>
</dbReference>
<dbReference type="EMBL" id="CATQJA010000365">
    <property type="protein sequence ID" value="CAJ0559587.1"/>
    <property type="molecule type" value="Genomic_DNA"/>
</dbReference>
<reference evidence="10" key="1">
    <citation type="submission" date="2023-06" db="EMBL/GenBank/DDBJ databases">
        <authorList>
            <person name="Delattre M."/>
        </authorList>
    </citation>
    <scope>NUCLEOTIDE SEQUENCE</scope>
    <source>
        <strain evidence="10">AF72</strain>
    </source>
</reference>
<feature type="non-terminal residue" evidence="10">
    <location>
        <position position="1"/>
    </location>
</feature>
<dbReference type="Gene3D" id="1.10.10.820">
    <property type="match status" value="1"/>
</dbReference>
<feature type="domain" description="Myosin motor" evidence="9">
    <location>
        <begin position="1"/>
        <end position="202"/>
    </location>
</feature>
<keyword evidence="11" id="KW-1185">Reference proteome</keyword>
<dbReference type="GO" id="GO:0000146">
    <property type="term" value="F:microfilament motor activity"/>
    <property type="evidence" value="ECO:0007669"/>
    <property type="project" value="TreeGrafter"/>
</dbReference>
<keyword evidence="5 8" id="KW-0518">Myosin</keyword>
<dbReference type="PRINTS" id="PR00193">
    <property type="entry name" value="MYOSINHEAVY"/>
</dbReference>
<dbReference type="PANTHER" id="PTHR13140">
    <property type="entry name" value="MYOSIN"/>
    <property type="match status" value="1"/>
</dbReference>
<evidence type="ECO:0000256" key="4">
    <source>
        <dbReference type="ARBA" id="ARBA00023054"/>
    </source>
</evidence>
<dbReference type="Gene3D" id="1.20.120.720">
    <property type="entry name" value="Myosin VI head, motor domain, U50 subdomain"/>
    <property type="match status" value="1"/>
</dbReference>
<comment type="similarity">
    <text evidence="1 8">Belongs to the TRAFAC class myosin-kinesin ATPase superfamily. Myosin family.</text>
</comment>
<dbReference type="GO" id="GO:0005737">
    <property type="term" value="C:cytoplasm"/>
    <property type="evidence" value="ECO:0007669"/>
    <property type="project" value="TreeGrafter"/>
</dbReference>
<dbReference type="SUPFAM" id="SSF52540">
    <property type="entry name" value="P-loop containing nucleoside triphosphate hydrolases"/>
    <property type="match status" value="1"/>
</dbReference>
<dbReference type="Gene3D" id="3.40.850.10">
    <property type="entry name" value="Kinesin motor domain"/>
    <property type="match status" value="1"/>
</dbReference>
<dbReference type="GO" id="GO:0051015">
    <property type="term" value="F:actin filament binding"/>
    <property type="evidence" value="ECO:0007669"/>
    <property type="project" value="TreeGrafter"/>
</dbReference>
<dbReference type="GO" id="GO:0007015">
    <property type="term" value="P:actin filament organization"/>
    <property type="evidence" value="ECO:0007669"/>
    <property type="project" value="TreeGrafter"/>
</dbReference>
<evidence type="ECO:0000256" key="3">
    <source>
        <dbReference type="ARBA" id="ARBA00022840"/>
    </source>
</evidence>
<dbReference type="PROSITE" id="PS51456">
    <property type="entry name" value="MYOSIN_MOTOR"/>
    <property type="match status" value="1"/>
</dbReference>
<dbReference type="Gene3D" id="1.20.58.530">
    <property type="match status" value="1"/>
</dbReference>
<dbReference type="AlphaFoldDB" id="A0AA36C585"/>
<dbReference type="InterPro" id="IPR027417">
    <property type="entry name" value="P-loop_NTPase"/>
</dbReference>
<evidence type="ECO:0000313" key="11">
    <source>
        <dbReference type="Proteomes" id="UP001177023"/>
    </source>
</evidence>
<organism evidence="10 11">
    <name type="scientific">Mesorhabditis spiculigera</name>
    <dbReference type="NCBI Taxonomy" id="96644"/>
    <lineage>
        <taxon>Eukaryota</taxon>
        <taxon>Metazoa</taxon>
        <taxon>Ecdysozoa</taxon>
        <taxon>Nematoda</taxon>
        <taxon>Chromadorea</taxon>
        <taxon>Rhabditida</taxon>
        <taxon>Rhabditina</taxon>
        <taxon>Rhabditomorpha</taxon>
        <taxon>Rhabditoidea</taxon>
        <taxon>Rhabditidae</taxon>
        <taxon>Mesorhabditinae</taxon>
        <taxon>Mesorhabditis</taxon>
    </lineage>
</organism>
<evidence type="ECO:0000256" key="6">
    <source>
        <dbReference type="ARBA" id="ARBA00023175"/>
    </source>
</evidence>
<accession>A0AA36C585</accession>
<keyword evidence="6" id="KW-0505">Motor protein</keyword>
<evidence type="ECO:0000256" key="5">
    <source>
        <dbReference type="ARBA" id="ARBA00023123"/>
    </source>
</evidence>
<name>A0AA36C585_9BILA</name>
<dbReference type="SMART" id="SM00242">
    <property type="entry name" value="MYSc"/>
    <property type="match status" value="1"/>
</dbReference>
<keyword evidence="7 8" id="KW-0009">Actin-binding</keyword>
<comment type="caution">
    <text evidence="8">Lacks conserved residue(s) required for the propagation of feature annotation.</text>
</comment>
<gene>
    <name evidence="10" type="ORF">MSPICULIGERA_LOCUS1312</name>
</gene>
<protein>
    <recommendedName>
        <fullName evidence="9">Myosin motor domain-containing protein</fullName>
    </recommendedName>
</protein>
<sequence length="202" mass="22727">MSVTYRYLSGGGAYAEPIDDLAVGKNTDAAFDRLGFTHQQKAHVFEILASCILLGEIRFGERSGLDMSYVEGSKEIDAVAALLGIRPSLVSDCLTQPTIRTLALVAALSKTLYERLFNWVLDKCNAAIYKEAEGEATSGTHHSIGVNSFEQLCINYTNEKLQQFFNHFMFVREQTEYLEEGIKWSQTDYAFDLQPTIEIFER</sequence>
<dbReference type="GO" id="GO:0005524">
    <property type="term" value="F:ATP binding"/>
    <property type="evidence" value="ECO:0007669"/>
    <property type="project" value="UniProtKB-KW"/>
</dbReference>
<evidence type="ECO:0000256" key="2">
    <source>
        <dbReference type="ARBA" id="ARBA00022741"/>
    </source>
</evidence>
<proteinExistence type="inferred from homology"/>
<dbReference type="Proteomes" id="UP001177023">
    <property type="component" value="Unassembled WGS sequence"/>
</dbReference>
<evidence type="ECO:0000256" key="8">
    <source>
        <dbReference type="PROSITE-ProRule" id="PRU00782"/>
    </source>
</evidence>
<dbReference type="InterPro" id="IPR001609">
    <property type="entry name" value="Myosin_head_motor_dom-like"/>
</dbReference>
<comment type="caution">
    <text evidence="10">The sequence shown here is derived from an EMBL/GenBank/DDBJ whole genome shotgun (WGS) entry which is preliminary data.</text>
</comment>
<evidence type="ECO:0000259" key="9">
    <source>
        <dbReference type="PROSITE" id="PS51456"/>
    </source>
</evidence>
<keyword evidence="4" id="KW-0175">Coiled coil</keyword>
<keyword evidence="2" id="KW-0547">Nucleotide-binding</keyword>
<dbReference type="GO" id="GO:0016020">
    <property type="term" value="C:membrane"/>
    <property type="evidence" value="ECO:0007669"/>
    <property type="project" value="TreeGrafter"/>
</dbReference>
<evidence type="ECO:0000313" key="10">
    <source>
        <dbReference type="EMBL" id="CAJ0559587.1"/>
    </source>
</evidence>
<evidence type="ECO:0000256" key="7">
    <source>
        <dbReference type="ARBA" id="ARBA00023203"/>
    </source>
</evidence>
<dbReference type="GO" id="GO:0016459">
    <property type="term" value="C:myosin complex"/>
    <property type="evidence" value="ECO:0007669"/>
    <property type="project" value="UniProtKB-KW"/>
</dbReference>